<accession>A0AAV7IY17</accession>
<dbReference type="AlphaFoldDB" id="A0AAV7IY17"/>
<dbReference type="Proteomes" id="UP000826195">
    <property type="component" value="Unassembled WGS sequence"/>
</dbReference>
<sequence length="154" mass="17910">MSFEEVRVVFTCGICEMICDDYQHHPCLNDYDDVHLDENYYFYPLLGDKETSIRRAILRDGREGLIEDSIYGNKENCCQNSFKSPPETQKSTKRRNTAASKTSKKKLSDEEIEHLIIEVQNRIPLWNFNISLAERTREITVTLWEEVSAALNGK</sequence>
<evidence type="ECO:0008006" key="4">
    <source>
        <dbReference type="Google" id="ProtNLM"/>
    </source>
</evidence>
<organism evidence="2 3">
    <name type="scientific">Cotesia glomerata</name>
    <name type="common">Lepidopteran parasitic wasp</name>
    <name type="synonym">Apanteles glomeratus</name>
    <dbReference type="NCBI Taxonomy" id="32391"/>
    <lineage>
        <taxon>Eukaryota</taxon>
        <taxon>Metazoa</taxon>
        <taxon>Ecdysozoa</taxon>
        <taxon>Arthropoda</taxon>
        <taxon>Hexapoda</taxon>
        <taxon>Insecta</taxon>
        <taxon>Pterygota</taxon>
        <taxon>Neoptera</taxon>
        <taxon>Endopterygota</taxon>
        <taxon>Hymenoptera</taxon>
        <taxon>Apocrita</taxon>
        <taxon>Ichneumonoidea</taxon>
        <taxon>Braconidae</taxon>
        <taxon>Microgastrinae</taxon>
        <taxon>Cotesia</taxon>
    </lineage>
</organism>
<keyword evidence="3" id="KW-1185">Reference proteome</keyword>
<evidence type="ECO:0000313" key="3">
    <source>
        <dbReference type="Proteomes" id="UP000826195"/>
    </source>
</evidence>
<evidence type="ECO:0000256" key="1">
    <source>
        <dbReference type="SAM" id="MobiDB-lite"/>
    </source>
</evidence>
<comment type="caution">
    <text evidence="2">The sequence shown here is derived from an EMBL/GenBank/DDBJ whole genome shotgun (WGS) entry which is preliminary data.</text>
</comment>
<protein>
    <recommendedName>
        <fullName evidence="4">MADF domain-containing protein</fullName>
    </recommendedName>
</protein>
<gene>
    <name evidence="2" type="ORF">KQX54_010236</name>
</gene>
<feature type="region of interest" description="Disordered" evidence="1">
    <location>
        <begin position="77"/>
        <end position="105"/>
    </location>
</feature>
<proteinExistence type="predicted"/>
<evidence type="ECO:0000313" key="2">
    <source>
        <dbReference type="EMBL" id="KAH0560953.1"/>
    </source>
</evidence>
<feature type="compositionally biased region" description="Polar residues" evidence="1">
    <location>
        <begin position="77"/>
        <end position="89"/>
    </location>
</feature>
<reference evidence="2 3" key="1">
    <citation type="journal article" date="2021" name="J. Hered.">
        <title>A chromosome-level genome assembly of the parasitoid wasp, Cotesia glomerata (Hymenoptera: Braconidae).</title>
        <authorList>
            <person name="Pinto B.J."/>
            <person name="Weis J.J."/>
            <person name="Gamble T."/>
            <person name="Ode P.J."/>
            <person name="Paul R."/>
            <person name="Zaspel J.M."/>
        </authorList>
    </citation>
    <scope>NUCLEOTIDE SEQUENCE [LARGE SCALE GENOMIC DNA]</scope>
    <source>
        <strain evidence="2">CgM1</strain>
    </source>
</reference>
<name>A0AAV7IY17_COTGL</name>
<dbReference type="EMBL" id="JAHXZJ010000374">
    <property type="protein sequence ID" value="KAH0560953.1"/>
    <property type="molecule type" value="Genomic_DNA"/>
</dbReference>